<dbReference type="AlphaFoldDB" id="A0AAN2BL03"/>
<keyword evidence="5" id="KW-1185">Reference proteome</keyword>
<keyword evidence="2" id="KW-0597">Phosphoprotein</keyword>
<sequence>MKILIVDDHAYNRELLVFILEDEGHECVEAENGQIACELFAGDEDIQLILMDVNMPIMDGIEATKAIKTIASNRFVTIIFVTALDNADVLVQCLDAGGDDFVPKPINESILISKLKAHARSQDMYNSLKSVNEELEYHKRLMDREHRIVEHIFSNDVGVIDTVCDNVTGYTSPASLFNGDLLISAPSPAGGVYLLVGDFTGHGLSAAVGSLPVSSIFYDCVARQESVSNIARIMNRRLLRLLPQGMFFCAALLYLEPQGRQVQFWMGGMNDIVCRQPGVQELLKLQSLHMPLGVMEEDEFDERIELVELPENTALYIFTDGINEAKNLQGEEFGLDGIDAIVIGGGDVVDELVASVREFTNGCEQADDVTVVELLCSPVIHRCAATKKITDVGADYRNAKSFPWQLKMHLSADDLRSSDIVLQVGKFLGTIQGVELHQDKIFTIISELYSNALEHGVLGLSSALKETPDGFDEYYRLRGQRLEAIESEYINIEMQYIRGSSESAEPNRLKIVIADSGDGFDVTARKARQDNDDVSYGRGLSLLETFCESLDYSDCGSTVTAVYTFS</sequence>
<dbReference type="KEGG" id="marq:MARGE09_P2706"/>
<keyword evidence="1" id="KW-0378">Hydrolase</keyword>
<dbReference type="PANTHER" id="PTHR43156:SF2">
    <property type="entry name" value="STAGE II SPORULATION PROTEIN E"/>
    <property type="match status" value="1"/>
</dbReference>
<organism evidence="4 5">
    <name type="scientific">Marinagarivorans cellulosilyticus</name>
    <dbReference type="NCBI Taxonomy" id="2721545"/>
    <lineage>
        <taxon>Bacteria</taxon>
        <taxon>Pseudomonadati</taxon>
        <taxon>Pseudomonadota</taxon>
        <taxon>Gammaproteobacteria</taxon>
        <taxon>Cellvibrionales</taxon>
        <taxon>Cellvibrionaceae</taxon>
        <taxon>Marinagarivorans</taxon>
    </lineage>
</organism>
<dbReference type="GO" id="GO:0000160">
    <property type="term" value="P:phosphorelay signal transduction system"/>
    <property type="evidence" value="ECO:0007669"/>
    <property type="project" value="InterPro"/>
</dbReference>
<feature type="domain" description="Response regulatory" evidence="3">
    <location>
        <begin position="2"/>
        <end position="119"/>
    </location>
</feature>
<dbReference type="PANTHER" id="PTHR43156">
    <property type="entry name" value="STAGE II SPORULATION PROTEIN E-RELATED"/>
    <property type="match status" value="1"/>
</dbReference>
<protein>
    <submittedName>
        <fullName evidence="4">Two-component system, HptB-dependent secretion and biofilm response regulator</fullName>
    </submittedName>
</protein>
<dbReference type="GO" id="GO:0016791">
    <property type="term" value="F:phosphatase activity"/>
    <property type="evidence" value="ECO:0007669"/>
    <property type="project" value="TreeGrafter"/>
</dbReference>
<dbReference type="InterPro" id="IPR052016">
    <property type="entry name" value="Bact_Sigma-Reg"/>
</dbReference>
<dbReference type="PROSITE" id="PS50110">
    <property type="entry name" value="RESPONSE_REGULATORY"/>
    <property type="match status" value="1"/>
</dbReference>
<dbReference type="SUPFAM" id="SSF52172">
    <property type="entry name" value="CheY-like"/>
    <property type="match status" value="1"/>
</dbReference>
<dbReference type="SMART" id="SM00331">
    <property type="entry name" value="PP2C_SIG"/>
    <property type="match status" value="1"/>
</dbReference>
<dbReference type="InterPro" id="IPR001932">
    <property type="entry name" value="PPM-type_phosphatase-like_dom"/>
</dbReference>
<evidence type="ECO:0000259" key="3">
    <source>
        <dbReference type="PROSITE" id="PS50110"/>
    </source>
</evidence>
<evidence type="ECO:0000313" key="5">
    <source>
        <dbReference type="Proteomes" id="UP001320119"/>
    </source>
</evidence>
<dbReference type="InterPro" id="IPR036457">
    <property type="entry name" value="PPM-type-like_dom_sf"/>
</dbReference>
<dbReference type="InterPro" id="IPR011006">
    <property type="entry name" value="CheY-like_superfamily"/>
</dbReference>
<evidence type="ECO:0000256" key="1">
    <source>
        <dbReference type="ARBA" id="ARBA00022801"/>
    </source>
</evidence>
<feature type="modified residue" description="4-aspartylphosphate" evidence="2">
    <location>
        <position position="52"/>
    </location>
</feature>
<dbReference type="Pfam" id="PF00072">
    <property type="entry name" value="Response_reg"/>
    <property type="match status" value="1"/>
</dbReference>
<dbReference type="RefSeq" id="WP_236982886.1">
    <property type="nucleotide sequence ID" value="NZ_AP023086.1"/>
</dbReference>
<reference evidence="4 5" key="1">
    <citation type="journal article" date="2022" name="IScience">
        <title>An ultrasensitive nanofiber-based assay for enzymatic hydrolysis and deep-sea microbial degradation of cellulose.</title>
        <authorList>
            <person name="Tsudome M."/>
            <person name="Tachioka M."/>
            <person name="Miyazaki M."/>
            <person name="Uchimura K."/>
            <person name="Tsuda M."/>
            <person name="Takaki Y."/>
            <person name="Deguchi S."/>
        </authorList>
    </citation>
    <scope>NUCLEOTIDE SEQUENCE [LARGE SCALE GENOMIC DNA]</scope>
    <source>
        <strain evidence="4 5">GE09</strain>
    </source>
</reference>
<proteinExistence type="predicted"/>
<gene>
    <name evidence="4" type="ORF">MARGE09_P2706</name>
</gene>
<dbReference type="Gene3D" id="3.30.565.10">
    <property type="entry name" value="Histidine kinase-like ATPase, C-terminal domain"/>
    <property type="match status" value="1"/>
</dbReference>
<dbReference type="Proteomes" id="UP001320119">
    <property type="component" value="Chromosome"/>
</dbReference>
<dbReference type="InterPro" id="IPR036890">
    <property type="entry name" value="HATPase_C_sf"/>
</dbReference>
<dbReference type="Gene3D" id="3.40.50.2300">
    <property type="match status" value="1"/>
</dbReference>
<dbReference type="Pfam" id="PF07228">
    <property type="entry name" value="SpoIIE"/>
    <property type="match status" value="1"/>
</dbReference>
<dbReference type="InterPro" id="IPR001789">
    <property type="entry name" value="Sig_transdc_resp-reg_receiver"/>
</dbReference>
<dbReference type="CDD" id="cd16936">
    <property type="entry name" value="HATPase_RsbW-like"/>
    <property type="match status" value="1"/>
</dbReference>
<evidence type="ECO:0000256" key="2">
    <source>
        <dbReference type="PROSITE-ProRule" id="PRU00169"/>
    </source>
</evidence>
<dbReference type="EMBL" id="AP023086">
    <property type="protein sequence ID" value="BCD98505.1"/>
    <property type="molecule type" value="Genomic_DNA"/>
</dbReference>
<dbReference type="Gene3D" id="3.60.40.10">
    <property type="entry name" value="PPM-type phosphatase domain"/>
    <property type="match status" value="1"/>
</dbReference>
<accession>A0AAN2BL03</accession>
<dbReference type="SMART" id="SM00448">
    <property type="entry name" value="REC"/>
    <property type="match status" value="1"/>
</dbReference>
<evidence type="ECO:0000313" key="4">
    <source>
        <dbReference type="EMBL" id="BCD98505.1"/>
    </source>
</evidence>
<name>A0AAN2BL03_9GAMM</name>